<reference evidence="1" key="1">
    <citation type="submission" date="2016-10" db="EMBL/GenBank/DDBJ databases">
        <authorList>
            <person name="de Groot N.N."/>
        </authorList>
    </citation>
    <scope>NUCLEOTIDE SEQUENCE</scope>
    <source>
        <strain evidence="1">Tvtc0002</strain>
    </source>
</reference>
<dbReference type="RefSeq" id="YP_009348147.1">
    <property type="nucleotide sequence ID" value="NC_033903.1"/>
</dbReference>
<dbReference type="GeneID" id="31078715"/>
<evidence type="ECO:0000313" key="1">
    <source>
        <dbReference type="EMBL" id="APX41100.1"/>
    </source>
</evidence>
<accession>A0A1P8NNK1</accession>
<proteinExistence type="predicted"/>
<sequence>MKLILFFINNIIPKSIYTYIKFKFYSIITHLLDINKYYLFLFKCTLLIKSIFIFKFLINISYNNLYCLDFEVLATFFNILFNYYENNYLFDSISSINFINSTDSINSINSIYKLSSTLNIDNQIIRQEDIYMSSDMDIYVQNSPIESNISNLNEDVLESAMTDLTITETSNQTITETSNQTVNEASNQTINETSNQNETQTPIIENETQIPIIENETQIPIIENENNNNLENNAFRRAREPHELFETWINSYPEEKREAILESERNADGTLPTEPPDYWYYGYIEPWEYEYRISRSQ</sequence>
<dbReference type="AlphaFoldDB" id="A0A1P8NNK1"/>
<gene>
    <name evidence="1" type="primary">orf297</name>
</gene>
<dbReference type="EMBL" id="KY007042">
    <property type="protein sequence ID" value="APX41100.1"/>
    <property type="molecule type" value="Genomic_DNA"/>
</dbReference>
<keyword evidence="1" id="KW-0496">Mitochondrion</keyword>
<protein>
    <submittedName>
        <fullName evidence="1">Uncharacterized protein</fullName>
    </submittedName>
</protein>
<name>A0A1P8NNK1_HERCO</name>
<organism evidence="1">
    <name type="scientific">Hericium coralloides</name>
    <name type="common">Coral tooth fungus</name>
    <name type="synonym">Hericium ramosum</name>
    <dbReference type="NCBI Taxonomy" id="100756"/>
    <lineage>
        <taxon>Eukaryota</taxon>
        <taxon>Fungi</taxon>
        <taxon>Dikarya</taxon>
        <taxon>Basidiomycota</taxon>
        <taxon>Agaricomycotina</taxon>
        <taxon>Agaricomycetes</taxon>
        <taxon>Russulales</taxon>
        <taxon>Hericiaceae</taxon>
        <taxon>Hericium</taxon>
    </lineage>
</organism>
<geneLocation type="mitochondrion" evidence="1"/>